<reference evidence="1 2" key="1">
    <citation type="journal article" date="2018" name="G3 (Bethesda)">
        <title>Phylogenetic and Phylogenomic Definition of Rhizopus Species.</title>
        <authorList>
            <person name="Gryganskyi A.P."/>
            <person name="Golan J."/>
            <person name="Dolatabadi S."/>
            <person name="Mondo S."/>
            <person name="Robb S."/>
            <person name="Idnurm A."/>
            <person name="Muszewska A."/>
            <person name="Steczkiewicz K."/>
            <person name="Masonjones S."/>
            <person name="Liao H.L."/>
            <person name="Gajdeczka M.T."/>
            <person name="Anike F."/>
            <person name="Vuek A."/>
            <person name="Anishchenko I.M."/>
            <person name="Voigt K."/>
            <person name="de Hoog G.S."/>
            <person name="Smith M.E."/>
            <person name="Heitman J."/>
            <person name="Vilgalys R."/>
            <person name="Stajich J.E."/>
        </authorList>
    </citation>
    <scope>NUCLEOTIDE SEQUENCE [LARGE SCALE GENOMIC DNA]</scope>
    <source>
        <strain evidence="1 2">LSU 92-RS-03</strain>
    </source>
</reference>
<proteinExistence type="predicted"/>
<organism evidence="1 2">
    <name type="scientific">Rhizopus stolonifer</name>
    <name type="common">Rhizopus nigricans</name>
    <dbReference type="NCBI Taxonomy" id="4846"/>
    <lineage>
        <taxon>Eukaryota</taxon>
        <taxon>Fungi</taxon>
        <taxon>Fungi incertae sedis</taxon>
        <taxon>Mucoromycota</taxon>
        <taxon>Mucoromycotina</taxon>
        <taxon>Mucoromycetes</taxon>
        <taxon>Mucorales</taxon>
        <taxon>Mucorineae</taxon>
        <taxon>Rhizopodaceae</taxon>
        <taxon>Rhizopus</taxon>
    </lineage>
</organism>
<sequence>MLYPVLNDDQIYQLLHRLNSWRHGICPNGKLSDQNCFVLNQKPCITIHPEPNSPITTELITEWDWADNLVNCGALTHLSDDSMMNTFSDFYLMFHAAKDTHNNVNTLHLLQLRKHASFKVDQISRPTRALQTHLDQLKKTQDPQDQWHNLMTLWHTFGYLWPRKLILGYKTHLKQTYKFTNQTDSMNGFYFNLNLLKEEWHALNPQTEFDLQHFIDTAEIVSRMDLVPMHAFLMPEWTELIQGIMTQRHIRVSIYQPIKFYNIATQSYLCWDVRKHQDFLVRAIASAEIDQSPETQYLWRCLWTPNMNLSHETDCQHLSGFDQIYIYPACRSNRPDRQETSSTEPWQIQDRTHTWVDTHTMPLSCRPYSKQLEPHRDFSKLRGLQLVSSPESEQRLDWTIEYPNNQLKYMTEIQVNLKLNFHEHIRRRKPLMYGDTIQLQQIGLLTAFLPVMKPNVKSSNKRSVLCVDEDITAERWTENTYWTIELADKADMKRHALNYCPWPPNHGPLFSRQGKLLAFR</sequence>
<dbReference type="Proteomes" id="UP000253551">
    <property type="component" value="Unassembled WGS sequence"/>
</dbReference>
<accession>A0A367JY07</accession>
<dbReference type="AlphaFoldDB" id="A0A367JY07"/>
<evidence type="ECO:0000313" key="2">
    <source>
        <dbReference type="Proteomes" id="UP000253551"/>
    </source>
</evidence>
<dbReference type="EMBL" id="PJQM01002510">
    <property type="protein sequence ID" value="RCH94813.1"/>
    <property type="molecule type" value="Genomic_DNA"/>
</dbReference>
<keyword evidence="2" id="KW-1185">Reference proteome</keyword>
<name>A0A367JY07_RHIST</name>
<comment type="caution">
    <text evidence="1">The sequence shown here is derived from an EMBL/GenBank/DDBJ whole genome shotgun (WGS) entry which is preliminary data.</text>
</comment>
<protein>
    <submittedName>
        <fullName evidence="1">Uncharacterized protein</fullName>
    </submittedName>
</protein>
<gene>
    <name evidence="1" type="ORF">CU098_007954</name>
</gene>
<dbReference type="OrthoDB" id="7464992at2759"/>
<evidence type="ECO:0000313" key="1">
    <source>
        <dbReference type="EMBL" id="RCH94813.1"/>
    </source>
</evidence>